<feature type="transmembrane region" description="Helical" evidence="8">
    <location>
        <begin position="72"/>
        <end position="89"/>
    </location>
</feature>
<dbReference type="InterPro" id="IPR027551">
    <property type="entry name" value="Exosort_XrtK"/>
</dbReference>
<keyword evidence="10" id="KW-1185">Reference proteome</keyword>
<dbReference type="EMBL" id="QICL01000023">
    <property type="protein sequence ID" value="PXV61993.1"/>
    <property type="molecule type" value="Genomic_DNA"/>
</dbReference>
<keyword evidence="2" id="KW-1003">Cell membrane</keyword>
<dbReference type="GO" id="GO:0005886">
    <property type="term" value="C:plasma membrane"/>
    <property type="evidence" value="ECO:0007669"/>
    <property type="project" value="UniProtKB-SubCell"/>
</dbReference>
<name>A0A2V3PKK9_9BACT</name>
<feature type="transmembrane region" description="Helical" evidence="8">
    <location>
        <begin position="147"/>
        <end position="165"/>
    </location>
</feature>
<evidence type="ECO:0000313" key="10">
    <source>
        <dbReference type="Proteomes" id="UP000247973"/>
    </source>
</evidence>
<keyword evidence="5" id="KW-0378">Hydrolase</keyword>
<evidence type="ECO:0000256" key="3">
    <source>
        <dbReference type="ARBA" id="ARBA00022670"/>
    </source>
</evidence>
<dbReference type="NCBIfam" id="TIGR04178">
    <property type="entry name" value="exo_archaeo"/>
    <property type="match status" value="1"/>
</dbReference>
<evidence type="ECO:0000256" key="2">
    <source>
        <dbReference type="ARBA" id="ARBA00022475"/>
    </source>
</evidence>
<protein>
    <submittedName>
        <fullName evidence="9">Exosortase K</fullName>
    </submittedName>
</protein>
<dbReference type="GO" id="GO:0008233">
    <property type="term" value="F:peptidase activity"/>
    <property type="evidence" value="ECO:0007669"/>
    <property type="project" value="UniProtKB-KW"/>
</dbReference>
<keyword evidence="7 8" id="KW-0472">Membrane</keyword>
<dbReference type="NCBIfam" id="TIGR04287">
    <property type="entry name" value="exosort_XrtK"/>
    <property type="match status" value="1"/>
</dbReference>
<proteinExistence type="predicted"/>
<keyword evidence="3" id="KW-0645">Protease</keyword>
<comment type="caution">
    <text evidence="9">The sequence shown here is derived from an EMBL/GenBank/DDBJ whole genome shotgun (WGS) entry which is preliminary data.</text>
</comment>
<dbReference type="RefSeq" id="WP_110311708.1">
    <property type="nucleotide sequence ID" value="NZ_QICL01000023.1"/>
</dbReference>
<keyword evidence="6 8" id="KW-1133">Transmembrane helix</keyword>
<dbReference type="InterPro" id="IPR026392">
    <property type="entry name" value="Exo/Archaeosortase_dom"/>
</dbReference>
<evidence type="ECO:0000313" key="9">
    <source>
        <dbReference type="EMBL" id="PXV61993.1"/>
    </source>
</evidence>
<evidence type="ECO:0000256" key="6">
    <source>
        <dbReference type="ARBA" id="ARBA00022989"/>
    </source>
</evidence>
<keyword evidence="4 8" id="KW-0812">Transmembrane</keyword>
<comment type="subcellular location">
    <subcellularLocation>
        <location evidence="1">Cell membrane</location>
        <topology evidence="1">Multi-pass membrane protein</topology>
    </subcellularLocation>
</comment>
<organism evidence="9 10">
    <name type="scientific">Dysgonomonas alginatilytica</name>
    <dbReference type="NCBI Taxonomy" id="1605892"/>
    <lineage>
        <taxon>Bacteria</taxon>
        <taxon>Pseudomonadati</taxon>
        <taxon>Bacteroidota</taxon>
        <taxon>Bacteroidia</taxon>
        <taxon>Bacteroidales</taxon>
        <taxon>Dysgonomonadaceae</taxon>
        <taxon>Dysgonomonas</taxon>
    </lineage>
</organism>
<evidence type="ECO:0000256" key="1">
    <source>
        <dbReference type="ARBA" id="ARBA00004651"/>
    </source>
</evidence>
<dbReference type="OrthoDB" id="771658at2"/>
<feature type="transmembrane region" description="Helical" evidence="8">
    <location>
        <begin position="96"/>
        <end position="116"/>
    </location>
</feature>
<evidence type="ECO:0000256" key="8">
    <source>
        <dbReference type="SAM" id="Phobius"/>
    </source>
</evidence>
<dbReference type="Proteomes" id="UP000247973">
    <property type="component" value="Unassembled WGS sequence"/>
</dbReference>
<sequence>MVKREIIYIGICFLIFACLRFVFAFLDANMMQFLLMPTNKLIEIIIGSKAVYIDEVGYFHSQLNIVINKSCSGYTFWLIGFLMASFVLIKSQKINFLLIIPLSLFLSYVATLLANVSRITGYILLMRGKLPQYIDPTGTWLHQMEGIFVYLSFLILFFFILNYTITKIKDNEKIA</sequence>
<evidence type="ECO:0000256" key="7">
    <source>
        <dbReference type="ARBA" id="ARBA00023136"/>
    </source>
</evidence>
<accession>A0A2V3PKK9</accession>
<reference evidence="9 10" key="1">
    <citation type="submission" date="2018-03" db="EMBL/GenBank/DDBJ databases">
        <title>Genomic Encyclopedia of Archaeal and Bacterial Type Strains, Phase II (KMG-II): from individual species to whole genera.</title>
        <authorList>
            <person name="Goeker M."/>
        </authorList>
    </citation>
    <scope>NUCLEOTIDE SEQUENCE [LARGE SCALE GENOMIC DNA]</scope>
    <source>
        <strain evidence="9 10">DSM 100214</strain>
    </source>
</reference>
<dbReference type="GO" id="GO:0006508">
    <property type="term" value="P:proteolysis"/>
    <property type="evidence" value="ECO:0007669"/>
    <property type="project" value="UniProtKB-KW"/>
</dbReference>
<dbReference type="AlphaFoldDB" id="A0A2V3PKK9"/>
<evidence type="ECO:0000256" key="5">
    <source>
        <dbReference type="ARBA" id="ARBA00022801"/>
    </source>
</evidence>
<gene>
    <name evidence="9" type="ORF">CLV62_12336</name>
</gene>
<evidence type="ECO:0000256" key="4">
    <source>
        <dbReference type="ARBA" id="ARBA00022692"/>
    </source>
</evidence>
<feature type="transmembrane region" description="Helical" evidence="8">
    <location>
        <begin position="6"/>
        <end position="26"/>
    </location>
</feature>
<dbReference type="PROSITE" id="PS51257">
    <property type="entry name" value="PROKAR_LIPOPROTEIN"/>
    <property type="match status" value="1"/>
</dbReference>